<evidence type="ECO:0000313" key="2">
    <source>
        <dbReference type="EMBL" id="GKT33420.1"/>
    </source>
</evidence>
<feature type="non-terminal residue" evidence="2">
    <location>
        <position position="363"/>
    </location>
</feature>
<dbReference type="InterPro" id="IPR045052">
    <property type="entry name" value="Copine"/>
</dbReference>
<organism evidence="2 3">
    <name type="scientific">Aduncisulcus paluster</name>
    <dbReference type="NCBI Taxonomy" id="2918883"/>
    <lineage>
        <taxon>Eukaryota</taxon>
        <taxon>Metamonada</taxon>
        <taxon>Carpediemonas-like organisms</taxon>
        <taxon>Aduncisulcus</taxon>
    </lineage>
</organism>
<accession>A0ABQ5KLP0</accession>
<comment type="caution">
    <text evidence="2">The sequence shown here is derived from an EMBL/GenBank/DDBJ whole genome shotgun (WGS) entry which is preliminary data.</text>
</comment>
<name>A0ABQ5KLP0_9EUKA</name>
<sequence length="363" mass="40590">MSTEISQYELILGARNLPSKDLLSKSDPFAVVEMVCTGAAPVRIMNTNVIMNNENPDWREMALVTYRLESADMVKISIYDADSKDLTKLSKHDFIGYVQFQLASLIVSREGVLELPILGKDGKKLPLVHKKPPIFIVSGEIAKASNAFADMEFKALRVDKKDVFGKSDPYLLFYKSKETRTTVPDAIEASSPSCSTSWYLSHKTEVIRKTLDPCWKPFTVNLQSLCNGDLGRPIKIECWDWDRVSSDDFIGSVITDVNELHKLSQSKDGLPLLSEHKRQKLLKKKKSYINSGMLYPMKMHIYKKPQFIDYVNSGTCQISLSVAVDFTGSNGYPSNPSSLHYIGAGVSAYEKAIYAVGSVLSIY</sequence>
<dbReference type="PROSITE" id="PS50004">
    <property type="entry name" value="C2"/>
    <property type="match status" value="2"/>
</dbReference>
<dbReference type="InterPro" id="IPR037768">
    <property type="entry name" value="C2B_Copine"/>
</dbReference>
<dbReference type="SMART" id="SM00239">
    <property type="entry name" value="C2"/>
    <property type="match status" value="2"/>
</dbReference>
<dbReference type="EMBL" id="BQXS01010245">
    <property type="protein sequence ID" value="GKT33420.1"/>
    <property type="molecule type" value="Genomic_DNA"/>
</dbReference>
<reference evidence="2" key="1">
    <citation type="submission" date="2022-03" db="EMBL/GenBank/DDBJ databases">
        <title>Draft genome sequence of Aduncisulcus paluster, a free-living microaerophilic Fornicata.</title>
        <authorList>
            <person name="Yuyama I."/>
            <person name="Kume K."/>
            <person name="Tamura T."/>
            <person name="Inagaki Y."/>
            <person name="Hashimoto T."/>
        </authorList>
    </citation>
    <scope>NUCLEOTIDE SEQUENCE</scope>
    <source>
        <strain evidence="2">NY0171</strain>
    </source>
</reference>
<feature type="domain" description="C2" evidence="1">
    <location>
        <begin position="1"/>
        <end position="115"/>
    </location>
</feature>
<keyword evidence="3" id="KW-1185">Reference proteome</keyword>
<protein>
    <submittedName>
        <fullName evidence="2">Copine like protein</fullName>
    </submittedName>
</protein>
<evidence type="ECO:0000259" key="1">
    <source>
        <dbReference type="PROSITE" id="PS50004"/>
    </source>
</evidence>
<dbReference type="Gene3D" id="2.60.40.150">
    <property type="entry name" value="C2 domain"/>
    <property type="match status" value="2"/>
</dbReference>
<dbReference type="InterPro" id="IPR035892">
    <property type="entry name" value="C2_domain_sf"/>
</dbReference>
<gene>
    <name evidence="2" type="ORF">ADUPG1_007337</name>
</gene>
<dbReference type="SUPFAM" id="SSF49562">
    <property type="entry name" value="C2 domain (Calcium/lipid-binding domain, CaLB)"/>
    <property type="match status" value="2"/>
</dbReference>
<dbReference type="CDD" id="cd04048">
    <property type="entry name" value="C2A_Copine"/>
    <property type="match status" value="1"/>
</dbReference>
<dbReference type="CDD" id="cd04047">
    <property type="entry name" value="C2B_Copine"/>
    <property type="match status" value="1"/>
</dbReference>
<dbReference type="PANTHER" id="PTHR10857">
    <property type="entry name" value="COPINE"/>
    <property type="match status" value="1"/>
</dbReference>
<dbReference type="PANTHER" id="PTHR10857:SF106">
    <property type="entry name" value="C2 DOMAIN-CONTAINING PROTEIN"/>
    <property type="match status" value="1"/>
</dbReference>
<dbReference type="InterPro" id="IPR000008">
    <property type="entry name" value="C2_dom"/>
</dbReference>
<proteinExistence type="predicted"/>
<evidence type="ECO:0000313" key="3">
    <source>
        <dbReference type="Proteomes" id="UP001057375"/>
    </source>
</evidence>
<dbReference type="Pfam" id="PF00168">
    <property type="entry name" value="C2"/>
    <property type="match status" value="2"/>
</dbReference>
<dbReference type="Proteomes" id="UP001057375">
    <property type="component" value="Unassembled WGS sequence"/>
</dbReference>
<feature type="domain" description="C2" evidence="1">
    <location>
        <begin position="117"/>
        <end position="274"/>
    </location>
</feature>